<organism evidence="1 2">
    <name type="scientific">Priestia megaterium (strain WSH-002)</name>
    <name type="common">Bacillus megaterium</name>
    <dbReference type="NCBI Taxonomy" id="1006007"/>
    <lineage>
        <taxon>Bacteria</taxon>
        <taxon>Bacillati</taxon>
        <taxon>Bacillota</taxon>
        <taxon>Bacilli</taxon>
        <taxon>Bacillales</taxon>
        <taxon>Bacillaceae</taxon>
        <taxon>Priestia</taxon>
    </lineage>
</organism>
<dbReference type="KEGG" id="bmh:BMWSH_4127"/>
<evidence type="ECO:0000313" key="2">
    <source>
        <dbReference type="Proteomes" id="UP000001283"/>
    </source>
</evidence>
<dbReference type="Proteomes" id="UP000001283">
    <property type="component" value="Chromosome"/>
</dbReference>
<reference evidence="1 2" key="1">
    <citation type="journal article" date="2011" name="J. Bacteriol.">
        <title>Complete genome sequence of the industrial strain Bacillus megaterium WSH-002.</title>
        <authorList>
            <person name="Liu L."/>
            <person name="Li Y."/>
            <person name="Zhang J."/>
            <person name="Zou W."/>
            <person name="Zhou Z."/>
            <person name="Liu J."/>
            <person name="Li X."/>
            <person name="Wang L."/>
            <person name="Chen J."/>
        </authorList>
    </citation>
    <scope>NUCLEOTIDE SEQUENCE [LARGE SCALE GENOMIC DNA]</scope>
    <source>
        <strain evidence="1 2">WSH-002</strain>
    </source>
</reference>
<protein>
    <submittedName>
        <fullName evidence="1">Uncharacterized protein</fullName>
    </submittedName>
</protein>
<accession>A0A8D3X285</accession>
<proteinExistence type="predicted"/>
<sequence>MDKKIRLFLKNEQAIELSLFHIRRYGILGDVEFGKRIY</sequence>
<name>A0A8D3X285_PRIMW</name>
<evidence type="ECO:0000313" key="1">
    <source>
        <dbReference type="EMBL" id="AEN91006.1"/>
    </source>
</evidence>
<gene>
    <name evidence="1" type="ORF">BMWSH_4127</name>
</gene>
<dbReference type="AlphaFoldDB" id="A0A8D3X285"/>
<dbReference type="EMBL" id="CP003017">
    <property type="protein sequence ID" value="AEN91006.1"/>
    <property type="molecule type" value="Genomic_DNA"/>
</dbReference>